<dbReference type="KEGG" id="ccz:CCALI_02010"/>
<dbReference type="Gene3D" id="1.10.10.1320">
    <property type="entry name" value="Anti-sigma factor, zinc-finger domain"/>
    <property type="match status" value="1"/>
</dbReference>
<keyword evidence="3" id="KW-1133">Transmembrane helix</keyword>
<dbReference type="RefSeq" id="WP_016483341.1">
    <property type="nucleotide sequence ID" value="NC_021487.1"/>
</dbReference>
<keyword evidence="2" id="KW-0812">Transmembrane</keyword>
<gene>
    <name evidence="6" type="ORF">CCALI_02010</name>
</gene>
<sequence>MQCQDALELFSDYVSGDMDKALQAAFEAHLQQCPSCREGMQGFRQVWADLDRLPSVEPPPSLHERILAKLDEKPLQRQQPKLFGSWQLLWRPQVLAAAALVLIVLLAGLQFTPVRHAALGLPDRLFGWLHPVRKPMLPQPTVVWQANENGQGGYLEVQFQVPATESKDAVLHFTIALVRLQPGLPASQGDRVVVQQGVAQAGTLYTARIQLAQQPDPSQFSLLFSAGWANDKTEKTQQLALPPLSNS</sequence>
<keyword evidence="4" id="KW-0472">Membrane</keyword>
<keyword evidence="6" id="KW-0863">Zinc-finger</keyword>
<dbReference type="InterPro" id="IPR041916">
    <property type="entry name" value="Anti_sigma_zinc_sf"/>
</dbReference>
<keyword evidence="6" id="KW-0479">Metal-binding</keyword>
<evidence type="ECO:0000313" key="7">
    <source>
        <dbReference type="Proteomes" id="UP000014227"/>
    </source>
</evidence>
<feature type="domain" description="Putative zinc-finger" evidence="5">
    <location>
        <begin position="3"/>
        <end position="37"/>
    </location>
</feature>
<comment type="subcellular location">
    <subcellularLocation>
        <location evidence="1">Membrane</location>
        <topology evidence="1">Single-pass membrane protein</topology>
    </subcellularLocation>
</comment>
<dbReference type="AlphaFoldDB" id="S0EYY6"/>
<dbReference type="Pfam" id="PF13490">
    <property type="entry name" value="zf-HC2"/>
    <property type="match status" value="1"/>
</dbReference>
<dbReference type="eggNOG" id="COG5660">
    <property type="taxonomic scope" value="Bacteria"/>
</dbReference>
<dbReference type="PATRIC" id="fig|1303518.3.peg.2073"/>
<dbReference type="InterPro" id="IPR027383">
    <property type="entry name" value="Znf_put"/>
</dbReference>
<keyword evidence="7" id="KW-1185">Reference proteome</keyword>
<dbReference type="EMBL" id="HF951689">
    <property type="protein sequence ID" value="CCW35817.1"/>
    <property type="molecule type" value="Genomic_DNA"/>
</dbReference>
<evidence type="ECO:0000256" key="3">
    <source>
        <dbReference type="ARBA" id="ARBA00022989"/>
    </source>
</evidence>
<reference evidence="7" key="1">
    <citation type="submission" date="2013-03" db="EMBL/GenBank/DDBJ databases">
        <title>Genome sequence of Chthonomonas calidirosea, the first sequenced genome from the Armatimonadetes phylum (formally candidate division OP10).</title>
        <authorList>
            <person name="Lee K.C.Y."/>
            <person name="Morgan X.C."/>
            <person name="Dunfield P.F."/>
            <person name="Tamas I."/>
            <person name="Houghton K.M."/>
            <person name="Vyssotski M."/>
            <person name="Ryan J.L.J."/>
            <person name="Lagutin K."/>
            <person name="McDonald I.R."/>
            <person name="Stott M.B."/>
        </authorList>
    </citation>
    <scope>NUCLEOTIDE SEQUENCE [LARGE SCALE GENOMIC DNA]</scope>
    <source>
        <strain evidence="7">DSM 23976 / ICMP 18418 / T49</strain>
    </source>
</reference>
<dbReference type="GO" id="GO:0008270">
    <property type="term" value="F:zinc ion binding"/>
    <property type="evidence" value="ECO:0007669"/>
    <property type="project" value="UniProtKB-KW"/>
</dbReference>
<dbReference type="Proteomes" id="UP000014227">
    <property type="component" value="Chromosome I"/>
</dbReference>
<dbReference type="GO" id="GO:0016020">
    <property type="term" value="C:membrane"/>
    <property type="evidence" value="ECO:0007669"/>
    <property type="project" value="UniProtKB-SubCell"/>
</dbReference>
<organism evidence="6 7">
    <name type="scientific">Chthonomonas calidirosea (strain DSM 23976 / ICMP 18418 / T49)</name>
    <dbReference type="NCBI Taxonomy" id="1303518"/>
    <lineage>
        <taxon>Bacteria</taxon>
        <taxon>Bacillati</taxon>
        <taxon>Armatimonadota</taxon>
        <taxon>Chthonomonadia</taxon>
        <taxon>Chthonomonadales</taxon>
        <taxon>Chthonomonadaceae</taxon>
        <taxon>Chthonomonas</taxon>
    </lineage>
</organism>
<dbReference type="HOGENOM" id="CLU_1123005_0_0_0"/>
<dbReference type="InterPro" id="IPR051474">
    <property type="entry name" value="Anti-sigma-K/W_factor"/>
</dbReference>
<accession>S0EYY6</accession>
<protein>
    <submittedName>
        <fullName evidence="6">Putative zinc-finger</fullName>
    </submittedName>
</protein>
<evidence type="ECO:0000259" key="5">
    <source>
        <dbReference type="Pfam" id="PF13490"/>
    </source>
</evidence>
<dbReference type="GO" id="GO:0016989">
    <property type="term" value="F:sigma factor antagonist activity"/>
    <property type="evidence" value="ECO:0007669"/>
    <property type="project" value="TreeGrafter"/>
</dbReference>
<name>S0EYY6_CHTCT</name>
<evidence type="ECO:0000256" key="2">
    <source>
        <dbReference type="ARBA" id="ARBA00022692"/>
    </source>
</evidence>
<dbReference type="InParanoid" id="S0EYY6"/>
<dbReference type="GO" id="GO:0006417">
    <property type="term" value="P:regulation of translation"/>
    <property type="evidence" value="ECO:0007669"/>
    <property type="project" value="TreeGrafter"/>
</dbReference>
<evidence type="ECO:0000256" key="4">
    <source>
        <dbReference type="ARBA" id="ARBA00023136"/>
    </source>
</evidence>
<dbReference type="PANTHER" id="PTHR37461">
    <property type="entry name" value="ANTI-SIGMA-K FACTOR RSKA"/>
    <property type="match status" value="1"/>
</dbReference>
<evidence type="ECO:0000256" key="1">
    <source>
        <dbReference type="ARBA" id="ARBA00004167"/>
    </source>
</evidence>
<dbReference type="STRING" id="454171.CP488_02079"/>
<evidence type="ECO:0000313" key="6">
    <source>
        <dbReference type="EMBL" id="CCW35817.1"/>
    </source>
</evidence>
<dbReference type="OrthoDB" id="129419at2"/>
<proteinExistence type="predicted"/>
<dbReference type="PANTHER" id="PTHR37461:SF1">
    <property type="entry name" value="ANTI-SIGMA-K FACTOR RSKA"/>
    <property type="match status" value="1"/>
</dbReference>
<keyword evidence="6" id="KW-0862">Zinc</keyword>